<organism evidence="1 2">
    <name type="scientific">Taklimakanibacter albus</name>
    <dbReference type="NCBI Taxonomy" id="2800327"/>
    <lineage>
        <taxon>Bacteria</taxon>
        <taxon>Pseudomonadati</taxon>
        <taxon>Pseudomonadota</taxon>
        <taxon>Alphaproteobacteria</taxon>
        <taxon>Hyphomicrobiales</taxon>
        <taxon>Aestuariivirgaceae</taxon>
        <taxon>Taklimakanibacter</taxon>
    </lineage>
</organism>
<proteinExistence type="predicted"/>
<dbReference type="EMBL" id="JAENHL010000007">
    <property type="protein sequence ID" value="MBK1868981.1"/>
    <property type="molecule type" value="Genomic_DNA"/>
</dbReference>
<comment type="caution">
    <text evidence="1">The sequence shown here is derived from an EMBL/GenBank/DDBJ whole genome shotgun (WGS) entry which is preliminary data.</text>
</comment>
<reference evidence="1" key="1">
    <citation type="submission" date="2021-01" db="EMBL/GenBank/DDBJ databases">
        <authorList>
            <person name="Sun Q."/>
        </authorList>
    </citation>
    <scope>NUCLEOTIDE SEQUENCE</scope>
    <source>
        <strain evidence="1">YIM B02566</strain>
    </source>
</reference>
<sequence length="605" mass="65328">MAYQRGQAAAEMAAHEKMQLLTERTGDRFRIVFGDAVPLVAMAALSEAFADPPPADLAAKTRLLVKGLASSSHLDGLYTGYGDGSFIHAVSLDNDKTWRQLLSAPKDAAFALRIISRTSAEASAASVWRFLGSNGEMLAELAPTDAAYDPRRRPWYRQALATPGTVSVGPYVTATTRALALTLAERHHSGKDAVAGADILLTTVGRFLDDEKVSPRGRAFVLDSAGDLVIHSDPALMEKLLLLQARKRRTGTDDPNIHDATVVAARAALPATDGPFAFTAAGETYLGQMAAIRFSPLLAGNRLVVMAPLSDFTAANDQLLRRGLVVSGLLLASGIIIAILIARLITRSLSALTDEAVHLSDFEFDQPASGRTYIREINSLADALGAARDAIRSFALYVPRELVRKIVTSRGDAQSGAARQEVTVLFTDIRDFTTISERHSPEAVVAMLSTYFELMNKGVERHNGAIIQFLGDSVFAMWNAPVNDPDHADNACRAALDLAAALRDFNTRQRAEGKPEFVTRFGLHSGPAVVGSVGAERRLVYTAMGDTVNVASRLEGINKEFGTTILASRAVKDRCEKRFVFRPLGFHQAKGRTEKVELFELVAAK</sequence>
<keyword evidence="2" id="KW-1185">Reference proteome</keyword>
<evidence type="ECO:0000313" key="1">
    <source>
        <dbReference type="EMBL" id="MBK1868981.1"/>
    </source>
</evidence>
<accession>A0ACC5R8K5</accession>
<evidence type="ECO:0000313" key="2">
    <source>
        <dbReference type="Proteomes" id="UP000616151"/>
    </source>
</evidence>
<dbReference type="Proteomes" id="UP000616151">
    <property type="component" value="Unassembled WGS sequence"/>
</dbReference>
<protein>
    <submittedName>
        <fullName evidence="1">Adenylate/guanylate cyclase domain-containing protein</fullName>
    </submittedName>
</protein>
<name>A0ACC5R8K5_9HYPH</name>
<gene>
    <name evidence="1" type="ORF">JHL16_21660</name>
</gene>